<comment type="caution">
    <text evidence="1">The sequence shown here is derived from an EMBL/GenBank/DDBJ whole genome shotgun (WGS) entry which is preliminary data.</text>
</comment>
<evidence type="ECO:0000313" key="1">
    <source>
        <dbReference type="EMBL" id="KIS35248.1"/>
    </source>
</evidence>
<accession>A0A0D0IKW0</accession>
<dbReference type="Pfam" id="PF05489">
    <property type="entry name" value="Phage_tail_X"/>
    <property type="match status" value="1"/>
</dbReference>
<dbReference type="PATRIC" id="fig|727.564.peg.1078"/>
<reference evidence="1 2" key="1">
    <citation type="submission" date="2014-05" db="EMBL/GenBank/DDBJ databases">
        <title>Methylome analysis of the phasevarions of Haemophilus influenzae.</title>
        <authorList>
            <person name="Atack J.M."/>
            <person name="Fox K.L."/>
            <person name="Power P.M."/>
            <person name="Clark T."/>
            <person name="Jurcisek J."/>
            <person name="Korlach J."/>
            <person name="Bakaletz L.O."/>
            <person name="Jennings M.P."/>
        </authorList>
    </citation>
    <scope>NUCLEOTIDE SEQUENCE [LARGE SCALE GENOMIC DNA]</scope>
    <source>
        <strain evidence="1 2">1209</strain>
    </source>
</reference>
<dbReference type="RefSeq" id="WP_005663423.1">
    <property type="nucleotide sequence ID" value="NZ_CP089168.1"/>
</dbReference>
<protein>
    <submittedName>
        <fullName evidence="1">Phage Tail Protein X</fullName>
    </submittedName>
</protein>
<name>A0A0D0IKW0_HAEIF</name>
<dbReference type="AlphaFoldDB" id="A0A0D0IKW0"/>
<organism evidence="1 2">
    <name type="scientific">Haemophilus influenzae</name>
    <dbReference type="NCBI Taxonomy" id="727"/>
    <lineage>
        <taxon>Bacteria</taxon>
        <taxon>Pseudomonadati</taxon>
        <taxon>Pseudomonadota</taxon>
        <taxon>Gammaproteobacteria</taxon>
        <taxon>Pasteurellales</taxon>
        <taxon>Pasteurellaceae</taxon>
        <taxon>Haemophilus</taxon>
    </lineage>
</organism>
<sequence length="69" mass="7800">MQVYAQQHDNLDAILYRHFGRSEGLLEITCELNPHLMDKPIIPIGTPVILPDADTEKISVANDTIQLWS</sequence>
<gene>
    <name evidence="1" type="ORF">NTHI1209_00852</name>
</gene>
<evidence type="ECO:0000313" key="2">
    <source>
        <dbReference type="Proteomes" id="UP000050700"/>
    </source>
</evidence>
<dbReference type="Proteomes" id="UP000050700">
    <property type="component" value="Unassembled WGS sequence"/>
</dbReference>
<proteinExistence type="predicted"/>
<dbReference type="EMBL" id="JMQP01000002">
    <property type="protein sequence ID" value="KIS35248.1"/>
    <property type="molecule type" value="Genomic_DNA"/>
</dbReference>
<dbReference type="InterPro" id="IPR008861">
    <property type="entry name" value="GpX-like"/>
</dbReference>